<feature type="binding site" description="axial binding residue" evidence="19">
    <location>
        <position position="98"/>
    </location>
    <ligand>
        <name>heme b</name>
        <dbReference type="ChEBI" id="CHEBI:60344"/>
        <label>b566</label>
    </ligand>
    <ligandPart>
        <name>Fe</name>
        <dbReference type="ChEBI" id="CHEBI:18248"/>
    </ligandPart>
</feature>
<protein>
    <recommendedName>
        <fullName evidence="4 20">Cytochrome b</fullName>
    </recommendedName>
</protein>
<keyword evidence="15 20" id="KW-0496">Mitochondrion</keyword>
<dbReference type="GO" id="GO:0006122">
    <property type="term" value="P:mitochondrial electron transport, ubiquinol to cytochrome c"/>
    <property type="evidence" value="ECO:0007669"/>
    <property type="project" value="TreeGrafter"/>
</dbReference>
<dbReference type="PROSITE" id="PS51003">
    <property type="entry name" value="CYTB_CTER"/>
    <property type="match status" value="1"/>
</dbReference>
<sequence length="378" mass="43306">MNKPLRKSHPLLMMINKSLIDLPSPSNISTWWNFGSLLGMCLMIQILTGVLLAMHYTANIEMAFNSIIHMSRDVQYGWALRNTHANGASLFFMCLYMHTGRGIYYSSYKLIMTWSMGVLLLLLTMATAFLGYVLPWGQMSLWGATVITNLLSAIPYLGKNLVTWLWGGFSVENATLTRFFTLHFLLPFIISAMVMIHLLFLHQTGSNNPMGINSNQDKIPFHPYFSTKDIMGMTITLFLFSFLIILEPQMLGDSENFIPANPMITPIHIQPEWYFLFAYAILRSIPNKLGGVITMISSILIILIIPLLNKSKCQSLQFYPLNKMLFWMFIMTIMLLTWVGSKPVEEPFILTGQVLTIMYFMYFIINSLTLFIWDNLMS</sequence>
<dbReference type="GO" id="GO:0008121">
    <property type="term" value="F:quinol-cytochrome-c reductase activity"/>
    <property type="evidence" value="ECO:0007669"/>
    <property type="project" value="InterPro"/>
</dbReference>
<keyword evidence="8 20" id="KW-0812">Transmembrane</keyword>
<keyword evidence="6 19" id="KW-0349">Heme</keyword>
<evidence type="ECO:0000259" key="21">
    <source>
        <dbReference type="PROSITE" id="PS51002"/>
    </source>
</evidence>
<comment type="cofactor">
    <cofactor evidence="19">
        <name>heme</name>
        <dbReference type="ChEBI" id="CHEBI:30413"/>
    </cofactor>
    <text evidence="19">Binds 2 heme groups non-covalently.</text>
</comment>
<keyword evidence="10" id="KW-0999">Mitochondrion inner membrane</keyword>
<dbReference type="PIRSF" id="PIRSF038885">
    <property type="entry name" value="COB"/>
    <property type="match status" value="1"/>
</dbReference>
<evidence type="ECO:0000256" key="19">
    <source>
        <dbReference type="PIRSR" id="PIRSR038885-2"/>
    </source>
</evidence>
<evidence type="ECO:0000256" key="10">
    <source>
        <dbReference type="ARBA" id="ARBA00022792"/>
    </source>
</evidence>
<dbReference type="GO" id="GO:0046872">
    <property type="term" value="F:metal ion binding"/>
    <property type="evidence" value="ECO:0007669"/>
    <property type="project" value="UniProtKB-UniRule"/>
</dbReference>
<dbReference type="InterPro" id="IPR030689">
    <property type="entry name" value="Cytochrome_b"/>
</dbReference>
<dbReference type="Pfam" id="PF00032">
    <property type="entry name" value="Cytochrom_B_C"/>
    <property type="match status" value="1"/>
</dbReference>
<feature type="transmembrane region" description="Helical" evidence="20">
    <location>
        <begin position="324"/>
        <end position="341"/>
    </location>
</feature>
<dbReference type="InterPro" id="IPR036150">
    <property type="entry name" value="Cyt_b/b6_C_sf"/>
</dbReference>
<dbReference type="GO" id="GO:0005743">
    <property type="term" value="C:mitochondrial inner membrane"/>
    <property type="evidence" value="ECO:0007669"/>
    <property type="project" value="UniProtKB-SubCell"/>
</dbReference>
<reference evidence="23" key="1">
    <citation type="journal article" date="2022" name="Cladistics">
        <title>Diversification of the phytophagous lineages of true bugs (Insecta: Hemiptera: Heteroptera) shortly after that of the flowering plants.</title>
        <authorList>
            <person name="Ye F."/>
            <person name="Kment P."/>
            <person name="Redei D."/>
            <person name="Luo J.Y."/>
            <person name="Wang Y.H."/>
            <person name="Kuechler S.M."/>
            <person name="Zhang W.W."/>
            <person name="Chen P.P."/>
            <person name="Wu H.Y."/>
            <person name="Wu Y.Z."/>
            <person name="Sun X.Y."/>
            <person name="Ding L."/>
            <person name="Wang Y.R."/>
            <person name="Xie Q."/>
        </authorList>
    </citation>
    <scope>NUCLEOTIDE SEQUENCE</scope>
</reference>
<feature type="transmembrane region" description="Helical" evidence="20">
    <location>
        <begin position="178"/>
        <end position="201"/>
    </location>
</feature>
<dbReference type="InterPro" id="IPR048259">
    <property type="entry name" value="Cytochrome_b_N_euk/bac"/>
</dbReference>
<dbReference type="Pfam" id="PF00033">
    <property type="entry name" value="Cytochrome_B"/>
    <property type="match status" value="1"/>
</dbReference>
<evidence type="ECO:0000256" key="14">
    <source>
        <dbReference type="ARBA" id="ARBA00023075"/>
    </source>
</evidence>
<dbReference type="GO" id="GO:0045275">
    <property type="term" value="C:respiratory chain complex III"/>
    <property type="evidence" value="ECO:0007669"/>
    <property type="project" value="InterPro"/>
</dbReference>
<dbReference type="GO" id="GO:0016491">
    <property type="term" value="F:oxidoreductase activity"/>
    <property type="evidence" value="ECO:0007669"/>
    <property type="project" value="UniProtKB-UniRule"/>
</dbReference>
<evidence type="ECO:0000256" key="16">
    <source>
        <dbReference type="ARBA" id="ARBA00023136"/>
    </source>
</evidence>
<evidence type="ECO:0000256" key="3">
    <source>
        <dbReference type="ARBA" id="ARBA00011649"/>
    </source>
</evidence>
<feature type="binding site" description="axial binding residue" evidence="19">
    <location>
        <position position="197"/>
    </location>
    <ligand>
        <name>heme b</name>
        <dbReference type="ChEBI" id="CHEBI:60344"/>
        <label>b566</label>
    </ligand>
    <ligandPart>
        <name>Fe</name>
        <dbReference type="ChEBI" id="CHEBI:18248"/>
    </ligandPart>
</feature>
<dbReference type="FunFam" id="1.20.810.10:FF:000002">
    <property type="entry name" value="Cytochrome b"/>
    <property type="match status" value="1"/>
</dbReference>
<evidence type="ECO:0000256" key="15">
    <source>
        <dbReference type="ARBA" id="ARBA00023128"/>
    </source>
</evidence>
<evidence type="ECO:0000313" key="23">
    <source>
        <dbReference type="EMBL" id="UPL65336.1"/>
    </source>
</evidence>
<dbReference type="InterPro" id="IPR005797">
    <property type="entry name" value="Cyt_b/b6_N"/>
</dbReference>
<dbReference type="CDD" id="cd00290">
    <property type="entry name" value="cytochrome_b_C"/>
    <property type="match status" value="1"/>
</dbReference>
<evidence type="ECO:0000256" key="6">
    <source>
        <dbReference type="ARBA" id="ARBA00022617"/>
    </source>
</evidence>
<dbReference type="InterPro" id="IPR027387">
    <property type="entry name" value="Cytb/b6-like_sf"/>
</dbReference>
<proteinExistence type="inferred from homology"/>
<dbReference type="AlphaFoldDB" id="A0A8T9ZX03"/>
<feature type="binding site" evidence="18">
    <location>
        <position position="202"/>
    </location>
    <ligand>
        <name>a ubiquinone</name>
        <dbReference type="ChEBI" id="CHEBI:16389"/>
    </ligand>
</feature>
<feature type="transmembrane region" description="Helical" evidence="20">
    <location>
        <begin position="289"/>
        <end position="308"/>
    </location>
</feature>
<evidence type="ECO:0000256" key="18">
    <source>
        <dbReference type="PIRSR" id="PIRSR038885-1"/>
    </source>
</evidence>
<evidence type="ECO:0000256" key="4">
    <source>
        <dbReference type="ARBA" id="ARBA00013531"/>
    </source>
</evidence>
<evidence type="ECO:0000256" key="20">
    <source>
        <dbReference type="RuleBase" id="RU362117"/>
    </source>
</evidence>
<feature type="transmembrane region" description="Helical" evidence="20">
    <location>
        <begin position="348"/>
        <end position="373"/>
    </location>
</feature>
<feature type="domain" description="Cytochrome b/b6 C-terminal region profile" evidence="22">
    <location>
        <begin position="211"/>
        <end position="378"/>
    </location>
</feature>
<accession>A0A8T9ZX03</accession>
<evidence type="ECO:0000259" key="22">
    <source>
        <dbReference type="PROSITE" id="PS51003"/>
    </source>
</evidence>
<evidence type="ECO:0000256" key="8">
    <source>
        <dbReference type="ARBA" id="ARBA00022692"/>
    </source>
</evidence>
<evidence type="ECO:0000256" key="9">
    <source>
        <dbReference type="ARBA" id="ARBA00022723"/>
    </source>
</evidence>
<dbReference type="EMBL" id="MW619648">
    <property type="protein sequence ID" value="UPL65336.1"/>
    <property type="molecule type" value="Genomic_DNA"/>
</dbReference>
<dbReference type="PROSITE" id="PS51002">
    <property type="entry name" value="CYTB_NTER"/>
    <property type="match status" value="1"/>
</dbReference>
<keyword evidence="9 19" id="KW-0479">Metal-binding</keyword>
<keyword evidence="16 20" id="KW-0472">Membrane</keyword>
<geneLocation type="mitochondrion" evidence="23"/>
<feature type="binding site" description="axial binding residue" evidence="19">
    <location>
        <position position="84"/>
    </location>
    <ligand>
        <name>heme b</name>
        <dbReference type="ChEBI" id="CHEBI:60344"/>
        <label>b562</label>
    </ligand>
    <ligandPart>
        <name>Fe</name>
        <dbReference type="ChEBI" id="CHEBI:18248"/>
    </ligandPart>
</feature>
<dbReference type="PANTHER" id="PTHR19271:SF16">
    <property type="entry name" value="CYTOCHROME B"/>
    <property type="match status" value="1"/>
</dbReference>
<evidence type="ECO:0000256" key="7">
    <source>
        <dbReference type="ARBA" id="ARBA00022660"/>
    </source>
</evidence>
<dbReference type="SUPFAM" id="SSF81342">
    <property type="entry name" value="Transmembrane di-heme cytochromes"/>
    <property type="match status" value="1"/>
</dbReference>
<evidence type="ECO:0000256" key="13">
    <source>
        <dbReference type="ARBA" id="ARBA00023004"/>
    </source>
</evidence>
<dbReference type="CDD" id="cd00284">
    <property type="entry name" value="Cytochrome_b_N"/>
    <property type="match status" value="1"/>
</dbReference>
<evidence type="ECO:0000256" key="12">
    <source>
        <dbReference type="ARBA" id="ARBA00022989"/>
    </source>
</evidence>
<name>A0A8T9ZX03_9HEMI</name>
<feature type="binding site" description="axial binding residue" evidence="19">
    <location>
        <position position="183"/>
    </location>
    <ligand>
        <name>heme b</name>
        <dbReference type="ChEBI" id="CHEBI:60344"/>
        <label>b562</label>
    </ligand>
    <ligandPart>
        <name>Fe</name>
        <dbReference type="ChEBI" id="CHEBI:18248"/>
    </ligandPart>
</feature>
<comment type="cofactor">
    <cofactor evidence="20">
        <name>heme b</name>
        <dbReference type="ChEBI" id="CHEBI:60344"/>
    </cofactor>
    <text evidence="20">Binds 2 heme groups non-covalently.</text>
</comment>
<dbReference type="InterPro" id="IPR005798">
    <property type="entry name" value="Cyt_b/b6_C"/>
</dbReference>
<keyword evidence="14" id="KW-0830">Ubiquinone</keyword>
<feature type="transmembrane region" description="Helical" evidence="20">
    <location>
        <begin position="31"/>
        <end position="57"/>
    </location>
</feature>
<comment type="subcellular location">
    <subcellularLocation>
        <location evidence="2">Mitochondrion inner membrane</location>
        <topology evidence="2">Multi-pass membrane protein</topology>
    </subcellularLocation>
</comment>
<keyword evidence="13 19" id="KW-0408">Iron</keyword>
<dbReference type="PANTHER" id="PTHR19271">
    <property type="entry name" value="CYTOCHROME B"/>
    <property type="match status" value="1"/>
</dbReference>
<dbReference type="InterPro" id="IPR016174">
    <property type="entry name" value="Di-haem_cyt_TM"/>
</dbReference>
<comment type="subunit">
    <text evidence="3">The main subunits of complex b-c1 are: cytochrome b, cytochrome c1 and the Rieske protein.</text>
</comment>
<keyword evidence="12 20" id="KW-1133">Transmembrane helix</keyword>
<evidence type="ECO:0000256" key="1">
    <source>
        <dbReference type="ARBA" id="ARBA00002566"/>
    </source>
</evidence>
<keyword evidence="11 20" id="KW-0249">Electron transport</keyword>
<dbReference type="SUPFAM" id="SSF81648">
    <property type="entry name" value="a domain/subunit of cytochrome bc1 complex (Ubiquinol-cytochrome c reductase)"/>
    <property type="match status" value="1"/>
</dbReference>
<organism evidence="23">
    <name type="scientific">Pachyphlegyas modiglianii</name>
    <dbReference type="NCBI Taxonomy" id="2816051"/>
    <lineage>
        <taxon>Eukaryota</taxon>
        <taxon>Metazoa</taxon>
        <taxon>Ecdysozoa</taxon>
        <taxon>Arthropoda</taxon>
        <taxon>Hexapoda</taxon>
        <taxon>Insecta</taxon>
        <taxon>Pterygota</taxon>
        <taxon>Neoptera</taxon>
        <taxon>Paraneoptera</taxon>
        <taxon>Hemiptera</taxon>
        <taxon>Heteroptera</taxon>
        <taxon>Panheteroptera</taxon>
        <taxon>Pentatomomorpha</taxon>
        <taxon>Lygaeoidea</taxon>
        <taxon>Pachygronthidae</taxon>
        <taxon>Pachygronthinae</taxon>
        <taxon>Teracriini</taxon>
        <taxon>Pachyphlegyas</taxon>
    </lineage>
</organism>
<evidence type="ECO:0000256" key="11">
    <source>
        <dbReference type="ARBA" id="ARBA00022982"/>
    </source>
</evidence>
<feature type="transmembrane region" description="Helical" evidence="20">
    <location>
        <begin position="230"/>
        <end position="251"/>
    </location>
</feature>
<comment type="similarity">
    <text evidence="17 20">Belongs to the cytochrome b family.</text>
</comment>
<feature type="domain" description="Cytochrome b/b6 N-terminal region profile" evidence="21">
    <location>
        <begin position="1"/>
        <end position="210"/>
    </location>
</feature>
<comment type="function">
    <text evidence="1 20">Component of the ubiquinol-cytochrome c reductase complex (complex III or cytochrome b-c1 complex) that is part of the mitochondrial respiratory chain. The b-c1 complex mediates electron transfer from ubiquinol to cytochrome c. Contributes to the generation of a proton gradient across the mitochondrial membrane that is then used for ATP synthesis.</text>
</comment>
<evidence type="ECO:0000256" key="5">
    <source>
        <dbReference type="ARBA" id="ARBA00022448"/>
    </source>
</evidence>
<dbReference type="Gene3D" id="1.20.810.10">
    <property type="entry name" value="Cytochrome Bc1 Complex, Chain C"/>
    <property type="match status" value="1"/>
</dbReference>
<feature type="transmembrane region" description="Helical" evidence="20">
    <location>
        <begin position="111"/>
        <end position="134"/>
    </location>
</feature>
<keyword evidence="5 20" id="KW-0813">Transport</keyword>
<keyword evidence="7 20" id="KW-0679">Respiratory chain</keyword>
<evidence type="ECO:0000256" key="2">
    <source>
        <dbReference type="ARBA" id="ARBA00004448"/>
    </source>
</evidence>
<dbReference type="InterPro" id="IPR048260">
    <property type="entry name" value="Cytochrome_b_C_euk/bac"/>
</dbReference>
<feature type="transmembrane region" description="Helical" evidence="20">
    <location>
        <begin position="141"/>
        <end position="158"/>
    </location>
</feature>
<evidence type="ECO:0000256" key="17">
    <source>
        <dbReference type="ARBA" id="ARBA00061233"/>
    </source>
</evidence>